<evidence type="ECO:0000259" key="1">
    <source>
        <dbReference type="Pfam" id="PF00149"/>
    </source>
</evidence>
<comment type="caution">
    <text evidence="2">The sequence shown here is derived from an EMBL/GenBank/DDBJ whole genome shotgun (WGS) entry which is preliminary data.</text>
</comment>
<dbReference type="CDD" id="cd00838">
    <property type="entry name" value="MPP_superfamily"/>
    <property type="match status" value="1"/>
</dbReference>
<dbReference type="Proteomes" id="UP001057375">
    <property type="component" value="Unassembled WGS sequence"/>
</dbReference>
<dbReference type="InterPro" id="IPR029052">
    <property type="entry name" value="Metallo-depent_PP-like"/>
</dbReference>
<accession>A0ABQ5KPT4</accession>
<dbReference type="EMBL" id="BQXS01010309">
    <property type="protein sequence ID" value="GKT33553.1"/>
    <property type="molecule type" value="Genomic_DNA"/>
</dbReference>
<feature type="domain" description="Calcineurin-like phosphoesterase" evidence="1">
    <location>
        <begin position="3"/>
        <end position="125"/>
    </location>
</feature>
<sequence>MSKILFTADIHGNSKHYFALAQVLKKDLDIDLAVIVGDLSPPKIMHTVESSFYFLKHQINQLSLHSPCPILMIPGNTDFSVSFNALQKQFPVPKEVIVPSDNQIFQFATNSSNNICFREIIGHHDTITTQQHSNAVYGTIHSHTNGINSTDGKVEKITSFLSAHSYPHSVFLMEQGIVRGPSGLRFVLYPYVPVSRKIFKDYESWNDSLLGISHDLAARGNEPAIRNGLFSVSQGDGMGLSEGELGGDVCIETDMLSLHTTAHRDIKHSHDPIGSVAWLTHCPPHGILDKCHNSAHNGSVGMRRLLEELKGHSNDSKKKLIHEFDKEYEPLHPPSFTVHGHIHESGDMLGKDQGVSDGIWEYEDAGCVSLSIGNDGRAENTRSSFNYWLCTFVDGIMVNRERKKHKIFQYSRGFR</sequence>
<dbReference type="Pfam" id="PF00149">
    <property type="entry name" value="Metallophos"/>
    <property type="match status" value="1"/>
</dbReference>
<dbReference type="Gene3D" id="3.60.21.10">
    <property type="match status" value="1"/>
</dbReference>
<evidence type="ECO:0000313" key="3">
    <source>
        <dbReference type="Proteomes" id="UP001057375"/>
    </source>
</evidence>
<organism evidence="2 3">
    <name type="scientific">Aduncisulcus paluster</name>
    <dbReference type="NCBI Taxonomy" id="2918883"/>
    <lineage>
        <taxon>Eukaryota</taxon>
        <taxon>Metamonada</taxon>
        <taxon>Carpediemonas-like organisms</taxon>
        <taxon>Aduncisulcus</taxon>
    </lineage>
</organism>
<keyword evidence="3" id="KW-1185">Reference proteome</keyword>
<reference evidence="2" key="1">
    <citation type="submission" date="2022-03" db="EMBL/GenBank/DDBJ databases">
        <title>Draft genome sequence of Aduncisulcus paluster, a free-living microaerophilic Fornicata.</title>
        <authorList>
            <person name="Yuyama I."/>
            <person name="Kume K."/>
            <person name="Tamura T."/>
            <person name="Inagaki Y."/>
            <person name="Hashimoto T."/>
        </authorList>
    </citation>
    <scope>NUCLEOTIDE SEQUENCE</scope>
    <source>
        <strain evidence="2">NY0171</strain>
    </source>
</reference>
<dbReference type="InterPro" id="IPR004843">
    <property type="entry name" value="Calcineurin-like_PHP"/>
</dbReference>
<evidence type="ECO:0000313" key="2">
    <source>
        <dbReference type="EMBL" id="GKT33553.1"/>
    </source>
</evidence>
<proteinExistence type="predicted"/>
<protein>
    <recommendedName>
        <fullName evidence="1">Calcineurin-like phosphoesterase domain-containing protein</fullName>
    </recommendedName>
</protein>
<dbReference type="SUPFAM" id="SSF56300">
    <property type="entry name" value="Metallo-dependent phosphatases"/>
    <property type="match status" value="1"/>
</dbReference>
<gene>
    <name evidence="2" type="ORF">ADUPG1_007423</name>
</gene>
<name>A0ABQ5KPT4_9EUKA</name>